<dbReference type="PANTHER" id="PTHR43877">
    <property type="entry name" value="AMINOALKYLPHOSPHONATE N-ACETYLTRANSFERASE-RELATED-RELATED"/>
    <property type="match status" value="1"/>
</dbReference>
<keyword evidence="2" id="KW-0012">Acyltransferase</keyword>
<dbReference type="Pfam" id="PF00583">
    <property type="entry name" value="Acetyltransf_1"/>
    <property type="match status" value="1"/>
</dbReference>
<proteinExistence type="predicted"/>
<evidence type="ECO:0000259" key="3">
    <source>
        <dbReference type="PROSITE" id="PS51186"/>
    </source>
</evidence>
<comment type="caution">
    <text evidence="4">The sequence shown here is derived from an EMBL/GenBank/DDBJ whole genome shotgun (WGS) entry which is preliminary data.</text>
</comment>
<keyword evidence="1" id="KW-0808">Transferase</keyword>
<sequence length="170" mass="18768">MTAAVGRLDEDDWERLAEIRLRALRSDPEAFASSLAREELFREQHWRMRLRSSPWWLATEEGSDAVGLACLIEEPGSPSTDRHVVALWVAPQARRRGVGRALLGAVEREALGAGAETLSLWVREDNVAALRLYDGLGFEPTGERHPVPGQGGLVELRYVRALFPGSTPSA</sequence>
<keyword evidence="4" id="KW-0689">Ribosomal protein</keyword>
<dbReference type="RefSeq" id="WP_183294848.1">
    <property type="nucleotide sequence ID" value="NZ_JACHVX010000001.1"/>
</dbReference>
<dbReference type="Proteomes" id="UP000518206">
    <property type="component" value="Unassembled WGS sequence"/>
</dbReference>
<evidence type="ECO:0000256" key="2">
    <source>
        <dbReference type="ARBA" id="ARBA00023315"/>
    </source>
</evidence>
<dbReference type="SUPFAM" id="SSF55729">
    <property type="entry name" value="Acyl-CoA N-acyltransferases (Nat)"/>
    <property type="match status" value="1"/>
</dbReference>
<evidence type="ECO:0000256" key="1">
    <source>
        <dbReference type="ARBA" id="ARBA00022679"/>
    </source>
</evidence>
<keyword evidence="4" id="KW-0687">Ribonucleoprotein</keyword>
<accession>A0A7W4UCY2</accession>
<dbReference type="PANTHER" id="PTHR43877:SF1">
    <property type="entry name" value="ACETYLTRANSFERASE"/>
    <property type="match status" value="1"/>
</dbReference>
<evidence type="ECO:0000313" key="5">
    <source>
        <dbReference type="Proteomes" id="UP000518206"/>
    </source>
</evidence>
<feature type="domain" description="N-acetyltransferase" evidence="3">
    <location>
        <begin position="3"/>
        <end position="160"/>
    </location>
</feature>
<name>A0A7W4UCY2_9CELL</name>
<dbReference type="PROSITE" id="PS51186">
    <property type="entry name" value="GNAT"/>
    <property type="match status" value="1"/>
</dbReference>
<protein>
    <submittedName>
        <fullName evidence="4">Ribosomal protein S18 acetylase RimI-like enzyme</fullName>
    </submittedName>
</protein>
<reference evidence="4 5" key="2">
    <citation type="submission" date="2020-08" db="EMBL/GenBank/DDBJ databases">
        <authorList>
            <person name="Partida-Martinez L."/>
            <person name="Huntemann M."/>
            <person name="Clum A."/>
            <person name="Wang J."/>
            <person name="Palaniappan K."/>
            <person name="Ritter S."/>
            <person name="Chen I.-M."/>
            <person name="Stamatis D."/>
            <person name="Reddy T."/>
            <person name="O'Malley R."/>
            <person name="Daum C."/>
            <person name="Shapiro N."/>
            <person name="Ivanova N."/>
            <person name="Kyrpides N."/>
            <person name="Woyke T."/>
        </authorList>
    </citation>
    <scope>NUCLEOTIDE SEQUENCE [LARGE SCALE GENOMIC DNA]</scope>
    <source>
        <strain evidence="4 5">RAS26</strain>
    </source>
</reference>
<dbReference type="InterPro" id="IPR000182">
    <property type="entry name" value="GNAT_dom"/>
</dbReference>
<dbReference type="AlphaFoldDB" id="A0A7W4UCY2"/>
<evidence type="ECO:0000313" key="4">
    <source>
        <dbReference type="EMBL" id="MBB2921915.1"/>
    </source>
</evidence>
<dbReference type="InterPro" id="IPR016181">
    <property type="entry name" value="Acyl_CoA_acyltransferase"/>
</dbReference>
<dbReference type="EMBL" id="JACHVX010000001">
    <property type="protein sequence ID" value="MBB2921915.1"/>
    <property type="molecule type" value="Genomic_DNA"/>
</dbReference>
<gene>
    <name evidence="4" type="ORF">FHR80_000809</name>
</gene>
<dbReference type="GO" id="GO:0016747">
    <property type="term" value="F:acyltransferase activity, transferring groups other than amino-acyl groups"/>
    <property type="evidence" value="ECO:0007669"/>
    <property type="project" value="InterPro"/>
</dbReference>
<dbReference type="Gene3D" id="3.40.630.30">
    <property type="match status" value="1"/>
</dbReference>
<organism evidence="4 5">
    <name type="scientific">Cellulomonas cellasea</name>
    <dbReference type="NCBI Taxonomy" id="43670"/>
    <lineage>
        <taxon>Bacteria</taxon>
        <taxon>Bacillati</taxon>
        <taxon>Actinomycetota</taxon>
        <taxon>Actinomycetes</taxon>
        <taxon>Micrococcales</taxon>
        <taxon>Cellulomonadaceae</taxon>
        <taxon>Cellulomonas</taxon>
    </lineage>
</organism>
<reference evidence="4 5" key="1">
    <citation type="submission" date="2020-08" db="EMBL/GenBank/DDBJ databases">
        <title>The Agave Microbiome: Exploring the role of microbial communities in plant adaptations to desert environments.</title>
        <authorList>
            <person name="Partida-Martinez L.P."/>
        </authorList>
    </citation>
    <scope>NUCLEOTIDE SEQUENCE [LARGE SCALE GENOMIC DNA]</scope>
    <source>
        <strain evidence="4 5">RAS26</strain>
    </source>
</reference>
<dbReference type="GO" id="GO:0005840">
    <property type="term" value="C:ribosome"/>
    <property type="evidence" value="ECO:0007669"/>
    <property type="project" value="UniProtKB-KW"/>
</dbReference>
<dbReference type="InterPro" id="IPR050832">
    <property type="entry name" value="Bact_Acetyltransf"/>
</dbReference>
<dbReference type="CDD" id="cd04301">
    <property type="entry name" value="NAT_SF"/>
    <property type="match status" value="1"/>
</dbReference>